<reference evidence="3" key="2">
    <citation type="journal article" date="2020" name="Antonie Van Leeuwenhoek">
        <title>Labilibaculum antarcticum sp. nov., a novel facultative anaerobic, psychrotorelant bacterium isolated from marine sediment of Antarctica.</title>
        <authorList>
            <person name="Watanabe M."/>
            <person name="Kojima H."/>
            <person name="Fukui M."/>
        </authorList>
    </citation>
    <scope>NUCLEOTIDE SEQUENCE [LARGE SCALE GENOMIC DNA]</scope>
    <source>
        <strain evidence="3">SPP2</strain>
    </source>
</reference>
<keyword evidence="3" id="KW-1185">Reference proteome</keyword>
<dbReference type="OrthoDB" id="2110692at2"/>
<dbReference type="EMBL" id="AP018042">
    <property type="protein sequence ID" value="BAX79294.1"/>
    <property type="molecule type" value="Genomic_DNA"/>
</dbReference>
<sequence>MDKYPISSKSLKKHYHIDGNQFSEQYKEHLSDFNQWDQKSHAHKWMIFPENIGPNLSIDESALTNGELYTIITNKVAKGRKGALVAMIQGTRSEDIISILKKISGSIRGFVEEVTLDMAGSMNKIAQRSFPKASRVIDRFHVQKLAYDGLQEMRIAHRWDALNEESKAIRKANYREEKYQSVVFDNGDSKKQLLARSRYLLFKSANNWTRSQKKRAEILFAQYPDI</sequence>
<dbReference type="AlphaFoldDB" id="A0A1Y1CG43"/>
<organism evidence="2 3">
    <name type="scientific">Labilibaculum antarcticum</name>
    <dbReference type="NCBI Taxonomy" id="1717717"/>
    <lineage>
        <taxon>Bacteria</taxon>
        <taxon>Pseudomonadati</taxon>
        <taxon>Bacteroidota</taxon>
        <taxon>Bacteroidia</taxon>
        <taxon>Marinilabiliales</taxon>
        <taxon>Marinifilaceae</taxon>
        <taxon>Labilibaculum</taxon>
    </lineage>
</organism>
<evidence type="ECO:0000313" key="2">
    <source>
        <dbReference type="EMBL" id="BAX79294.1"/>
    </source>
</evidence>
<dbReference type="KEGG" id="mbas:ALGA_0907"/>
<dbReference type="InterPro" id="IPR002560">
    <property type="entry name" value="Transposase_DDE"/>
</dbReference>
<protein>
    <submittedName>
        <fullName evidence="2">DDE transposase</fullName>
    </submittedName>
</protein>
<dbReference type="PANTHER" id="PTHR33498:SF1">
    <property type="entry name" value="TRANSPOSASE FOR INSERTION SEQUENCE ELEMENT IS1557"/>
    <property type="match status" value="1"/>
</dbReference>
<dbReference type="Pfam" id="PF01610">
    <property type="entry name" value="DDE_Tnp_ISL3"/>
    <property type="match status" value="1"/>
</dbReference>
<proteinExistence type="predicted"/>
<dbReference type="Proteomes" id="UP000218267">
    <property type="component" value="Chromosome"/>
</dbReference>
<gene>
    <name evidence="2" type="ORF">ALGA_0907</name>
</gene>
<evidence type="ECO:0000259" key="1">
    <source>
        <dbReference type="Pfam" id="PF01610"/>
    </source>
</evidence>
<dbReference type="InterPro" id="IPR047951">
    <property type="entry name" value="Transpos_ISL3"/>
</dbReference>
<accession>A0A1Y1CG43</accession>
<dbReference type="PANTHER" id="PTHR33498">
    <property type="entry name" value="TRANSPOSASE FOR INSERTION SEQUENCE ELEMENT IS1557"/>
    <property type="match status" value="1"/>
</dbReference>
<name>A0A1Y1CG43_9BACT</name>
<reference evidence="2 3" key="1">
    <citation type="journal article" date="2018" name="Mar. Genomics">
        <title>Complete genome sequence of Marinifilaceae bacterium strain SPP2, isolated from the Antarctic marine sediment.</title>
        <authorList>
            <person name="Watanabe M."/>
            <person name="Kojima H."/>
            <person name="Fukui M."/>
        </authorList>
    </citation>
    <scope>NUCLEOTIDE SEQUENCE [LARGE SCALE GENOMIC DNA]</scope>
    <source>
        <strain evidence="2 3">SPP2</strain>
    </source>
</reference>
<feature type="domain" description="Transposase IS204/IS1001/IS1096/IS1165 DDE" evidence="1">
    <location>
        <begin position="56"/>
        <end position="225"/>
    </location>
</feature>
<evidence type="ECO:0000313" key="3">
    <source>
        <dbReference type="Proteomes" id="UP000218267"/>
    </source>
</evidence>